<dbReference type="Proteomes" id="UP001209540">
    <property type="component" value="Unassembled WGS sequence"/>
</dbReference>
<accession>A0AAD5PGE7</accession>
<protein>
    <recommendedName>
        <fullName evidence="5">Cytochrome b561 domain-containing protein</fullName>
    </recommendedName>
</protein>
<feature type="region of interest" description="Disordered" evidence="1">
    <location>
        <begin position="192"/>
        <end position="228"/>
    </location>
</feature>
<keyword evidence="4" id="KW-1185">Reference proteome</keyword>
<reference evidence="3" key="1">
    <citation type="journal article" date="2022" name="IScience">
        <title>Evolution of zygomycete secretomes and the origins of terrestrial fungal ecologies.</title>
        <authorList>
            <person name="Chang Y."/>
            <person name="Wang Y."/>
            <person name="Mondo S."/>
            <person name="Ahrendt S."/>
            <person name="Andreopoulos W."/>
            <person name="Barry K."/>
            <person name="Beard J."/>
            <person name="Benny G.L."/>
            <person name="Blankenship S."/>
            <person name="Bonito G."/>
            <person name="Cuomo C."/>
            <person name="Desiro A."/>
            <person name="Gervers K.A."/>
            <person name="Hundley H."/>
            <person name="Kuo A."/>
            <person name="LaButti K."/>
            <person name="Lang B.F."/>
            <person name="Lipzen A."/>
            <person name="O'Donnell K."/>
            <person name="Pangilinan J."/>
            <person name="Reynolds N."/>
            <person name="Sandor L."/>
            <person name="Smith M.E."/>
            <person name="Tsang A."/>
            <person name="Grigoriev I.V."/>
            <person name="Stajich J.E."/>
            <person name="Spatafora J.W."/>
        </authorList>
    </citation>
    <scope>NUCLEOTIDE SEQUENCE</scope>
    <source>
        <strain evidence="3">RSA 2281</strain>
    </source>
</reference>
<proteinExistence type="predicted"/>
<keyword evidence="2" id="KW-1133">Transmembrane helix</keyword>
<dbReference type="CDD" id="cd08760">
    <property type="entry name" value="Cyt_b561_FRRS1_like"/>
    <property type="match status" value="1"/>
</dbReference>
<organism evidence="3 4">
    <name type="scientific">Phascolomyces articulosus</name>
    <dbReference type="NCBI Taxonomy" id="60185"/>
    <lineage>
        <taxon>Eukaryota</taxon>
        <taxon>Fungi</taxon>
        <taxon>Fungi incertae sedis</taxon>
        <taxon>Mucoromycota</taxon>
        <taxon>Mucoromycotina</taxon>
        <taxon>Mucoromycetes</taxon>
        <taxon>Mucorales</taxon>
        <taxon>Lichtheimiaceae</taxon>
        <taxon>Phascolomyces</taxon>
    </lineage>
</organism>
<reference evidence="3" key="2">
    <citation type="submission" date="2023-02" db="EMBL/GenBank/DDBJ databases">
        <authorList>
            <consortium name="DOE Joint Genome Institute"/>
            <person name="Mondo S.J."/>
            <person name="Chang Y."/>
            <person name="Wang Y."/>
            <person name="Ahrendt S."/>
            <person name="Andreopoulos W."/>
            <person name="Barry K."/>
            <person name="Beard J."/>
            <person name="Benny G.L."/>
            <person name="Blankenship S."/>
            <person name="Bonito G."/>
            <person name="Cuomo C."/>
            <person name="Desiro A."/>
            <person name="Gervers K.A."/>
            <person name="Hundley H."/>
            <person name="Kuo A."/>
            <person name="LaButti K."/>
            <person name="Lang B.F."/>
            <person name="Lipzen A."/>
            <person name="O'Donnell K."/>
            <person name="Pangilinan J."/>
            <person name="Reynolds N."/>
            <person name="Sandor L."/>
            <person name="Smith M.W."/>
            <person name="Tsang A."/>
            <person name="Grigoriev I.V."/>
            <person name="Stajich J.E."/>
            <person name="Spatafora J.W."/>
        </authorList>
    </citation>
    <scope>NUCLEOTIDE SEQUENCE</scope>
    <source>
        <strain evidence="3">RSA 2281</strain>
    </source>
</reference>
<feature type="transmembrane region" description="Helical" evidence="2">
    <location>
        <begin position="50"/>
        <end position="72"/>
    </location>
</feature>
<dbReference type="AlphaFoldDB" id="A0AAD5PGE7"/>
<dbReference type="PANTHER" id="PTHR47797">
    <property type="entry name" value="DEHYDROGENASE, PUTATIVE (AFU_ORTHOLOGUE AFUA_8G05805)-RELATED"/>
    <property type="match status" value="1"/>
</dbReference>
<dbReference type="Gene3D" id="1.20.120.1770">
    <property type="match status" value="1"/>
</dbReference>
<evidence type="ECO:0000256" key="2">
    <source>
        <dbReference type="SAM" id="Phobius"/>
    </source>
</evidence>
<evidence type="ECO:0000256" key="1">
    <source>
        <dbReference type="SAM" id="MobiDB-lite"/>
    </source>
</evidence>
<keyword evidence="2" id="KW-0472">Membrane</keyword>
<gene>
    <name evidence="3" type="ORF">BDA99DRAFT_557186</name>
</gene>
<feature type="transmembrane region" description="Helical" evidence="2">
    <location>
        <begin position="84"/>
        <end position="106"/>
    </location>
</feature>
<feature type="transmembrane region" description="Helical" evidence="2">
    <location>
        <begin position="16"/>
        <end position="38"/>
    </location>
</feature>
<dbReference type="PANTHER" id="PTHR47797:SF3">
    <property type="entry name" value="CYTOCHROME B561 DOMAIN-CONTAINING PROTEIN"/>
    <property type="match status" value="1"/>
</dbReference>
<name>A0AAD5PGE7_9FUNG</name>
<comment type="caution">
    <text evidence="3">The sequence shown here is derived from an EMBL/GenBank/DDBJ whole genome shotgun (WGS) entry which is preliminary data.</text>
</comment>
<feature type="transmembrane region" description="Helical" evidence="2">
    <location>
        <begin position="127"/>
        <end position="147"/>
    </location>
</feature>
<evidence type="ECO:0008006" key="5">
    <source>
        <dbReference type="Google" id="ProtNLM"/>
    </source>
</evidence>
<evidence type="ECO:0000313" key="3">
    <source>
        <dbReference type="EMBL" id="KAI9270348.1"/>
    </source>
</evidence>
<keyword evidence="2" id="KW-0812">Transmembrane</keyword>
<feature type="compositionally biased region" description="Basic and acidic residues" evidence="1">
    <location>
        <begin position="192"/>
        <end position="210"/>
    </location>
</feature>
<sequence length="228" mass="25947">MPWWPQNTTKSMLIDAHIWIMMTVWMLFVPLAVGVAVYGRHYEKPWWAKAHMMIMGFGVAIPMTAGAILGIVATKGFLPRAHLILGTIIIFGAWFQIGLGIVNHVIFRIYGRAKGAKRPVQNSIHVWLGRTLGVLALINIPLGMYMHHSELPWYIGYAIWATLLCAGSVGLFWKIGNHENQKQQRAKMTLTEEIREVEEKRAGRSPRMEEDINEIADQQQNHHSSEKI</sequence>
<dbReference type="EMBL" id="JAIXMP010000007">
    <property type="protein sequence ID" value="KAI9270348.1"/>
    <property type="molecule type" value="Genomic_DNA"/>
</dbReference>
<feature type="transmembrane region" description="Helical" evidence="2">
    <location>
        <begin position="153"/>
        <end position="173"/>
    </location>
</feature>
<evidence type="ECO:0000313" key="4">
    <source>
        <dbReference type="Proteomes" id="UP001209540"/>
    </source>
</evidence>